<dbReference type="RefSeq" id="WP_100343418.1">
    <property type="nucleotide sequence ID" value="NZ_PGFB01000001.1"/>
</dbReference>
<feature type="transmembrane region" description="Helical" evidence="5">
    <location>
        <begin position="75"/>
        <end position="92"/>
    </location>
</feature>
<accession>A0A2M9C4S7</accession>
<gene>
    <name evidence="6" type="ORF">CLV54_0567</name>
</gene>
<evidence type="ECO:0000313" key="7">
    <source>
        <dbReference type="Proteomes" id="UP000230161"/>
    </source>
</evidence>
<dbReference type="Proteomes" id="UP000230161">
    <property type="component" value="Unassembled WGS sequence"/>
</dbReference>
<feature type="transmembrane region" description="Helical" evidence="5">
    <location>
        <begin position="98"/>
        <end position="120"/>
    </location>
</feature>
<feature type="transmembrane region" description="Helical" evidence="5">
    <location>
        <begin position="48"/>
        <end position="68"/>
    </location>
</feature>
<evidence type="ECO:0000256" key="2">
    <source>
        <dbReference type="ARBA" id="ARBA00022692"/>
    </source>
</evidence>
<evidence type="ECO:0000256" key="5">
    <source>
        <dbReference type="SAM" id="Phobius"/>
    </source>
</evidence>
<sequence length="121" mass="12536">MLIAAWIVTALLALVFLGSGGAKAFIAKPRLQSQMGWVNDYSATSVKAIGILEIIGAFGLVLPVATGIAPILTPIAALALVVIMIGATVVHARRGETALAISNSVLVLLLLFAAAAWLFWV</sequence>
<comment type="caution">
    <text evidence="6">The sequence shown here is derived from an EMBL/GenBank/DDBJ whole genome shotgun (WGS) entry which is preliminary data.</text>
</comment>
<protein>
    <submittedName>
        <fullName evidence="6">DoxX-like protein</fullName>
    </submittedName>
</protein>
<keyword evidence="4 5" id="KW-0472">Membrane</keyword>
<keyword evidence="7" id="KW-1185">Reference proteome</keyword>
<dbReference type="AlphaFoldDB" id="A0A2M9C4S7"/>
<dbReference type="Pfam" id="PF13564">
    <property type="entry name" value="DoxX_2"/>
    <property type="match status" value="1"/>
</dbReference>
<evidence type="ECO:0000256" key="1">
    <source>
        <dbReference type="ARBA" id="ARBA00004141"/>
    </source>
</evidence>
<name>A0A2M9C4S7_9MICO</name>
<dbReference type="OrthoDB" id="3482063at2"/>
<dbReference type="InterPro" id="IPR032808">
    <property type="entry name" value="DoxX"/>
</dbReference>
<evidence type="ECO:0000256" key="3">
    <source>
        <dbReference type="ARBA" id="ARBA00022989"/>
    </source>
</evidence>
<reference evidence="6 7" key="1">
    <citation type="submission" date="2017-11" db="EMBL/GenBank/DDBJ databases">
        <title>Genomic Encyclopedia of Archaeal and Bacterial Type Strains, Phase II (KMG-II): From Individual Species to Whole Genera.</title>
        <authorList>
            <person name="Goeker M."/>
        </authorList>
    </citation>
    <scope>NUCLEOTIDE SEQUENCE [LARGE SCALE GENOMIC DNA]</scope>
    <source>
        <strain evidence="6 7">DSM 25625</strain>
    </source>
</reference>
<organism evidence="6 7">
    <name type="scientific">Compostimonas suwonensis</name>
    <dbReference type="NCBI Taxonomy" id="1048394"/>
    <lineage>
        <taxon>Bacteria</taxon>
        <taxon>Bacillati</taxon>
        <taxon>Actinomycetota</taxon>
        <taxon>Actinomycetes</taxon>
        <taxon>Micrococcales</taxon>
        <taxon>Microbacteriaceae</taxon>
        <taxon>Compostimonas</taxon>
    </lineage>
</organism>
<comment type="subcellular location">
    <subcellularLocation>
        <location evidence="1">Membrane</location>
        <topology evidence="1">Multi-pass membrane protein</topology>
    </subcellularLocation>
</comment>
<proteinExistence type="predicted"/>
<evidence type="ECO:0000313" key="6">
    <source>
        <dbReference type="EMBL" id="PJJ65534.1"/>
    </source>
</evidence>
<evidence type="ECO:0000256" key="4">
    <source>
        <dbReference type="ARBA" id="ARBA00023136"/>
    </source>
</evidence>
<dbReference type="EMBL" id="PGFB01000001">
    <property type="protein sequence ID" value="PJJ65534.1"/>
    <property type="molecule type" value="Genomic_DNA"/>
</dbReference>
<keyword evidence="3 5" id="KW-1133">Transmembrane helix</keyword>
<keyword evidence="2 5" id="KW-0812">Transmembrane</keyword>
<dbReference type="GO" id="GO:0016020">
    <property type="term" value="C:membrane"/>
    <property type="evidence" value="ECO:0007669"/>
    <property type="project" value="UniProtKB-SubCell"/>
</dbReference>